<name>A0A067SVM5_GALM3</name>
<dbReference type="InterPro" id="IPR010730">
    <property type="entry name" value="HET"/>
</dbReference>
<dbReference type="AlphaFoldDB" id="A0A067SVM5"/>
<feature type="compositionally biased region" description="Acidic residues" evidence="1">
    <location>
        <begin position="15"/>
        <end position="26"/>
    </location>
</feature>
<evidence type="ECO:0000313" key="3">
    <source>
        <dbReference type="EMBL" id="KDR74945.1"/>
    </source>
</evidence>
<feature type="region of interest" description="Disordered" evidence="1">
    <location>
        <begin position="1"/>
        <end position="26"/>
    </location>
</feature>
<dbReference type="Pfam" id="PF06985">
    <property type="entry name" value="HET"/>
    <property type="match status" value="1"/>
</dbReference>
<gene>
    <name evidence="3" type="ORF">GALMADRAFT_269136</name>
</gene>
<dbReference type="EMBL" id="KL142382">
    <property type="protein sequence ID" value="KDR74945.1"/>
    <property type="molecule type" value="Genomic_DNA"/>
</dbReference>
<keyword evidence="4" id="KW-1185">Reference proteome</keyword>
<dbReference type="OrthoDB" id="2958217at2759"/>
<dbReference type="HOGENOM" id="CLU_003953_5_2_1"/>
<protein>
    <recommendedName>
        <fullName evidence="2">Heterokaryon incompatibility domain-containing protein</fullName>
    </recommendedName>
</protein>
<dbReference type="PANTHER" id="PTHR33112:SF12">
    <property type="entry name" value="HETEROKARYON INCOMPATIBILITY DOMAIN-CONTAINING PROTEIN"/>
    <property type="match status" value="1"/>
</dbReference>
<reference evidence="4" key="1">
    <citation type="journal article" date="2014" name="Proc. Natl. Acad. Sci. U.S.A.">
        <title>Extensive sampling of basidiomycete genomes demonstrates inadequacy of the white-rot/brown-rot paradigm for wood decay fungi.</title>
        <authorList>
            <person name="Riley R."/>
            <person name="Salamov A.A."/>
            <person name="Brown D.W."/>
            <person name="Nagy L.G."/>
            <person name="Floudas D."/>
            <person name="Held B.W."/>
            <person name="Levasseur A."/>
            <person name="Lombard V."/>
            <person name="Morin E."/>
            <person name="Otillar R."/>
            <person name="Lindquist E.A."/>
            <person name="Sun H."/>
            <person name="LaButti K.M."/>
            <person name="Schmutz J."/>
            <person name="Jabbour D."/>
            <person name="Luo H."/>
            <person name="Baker S.E."/>
            <person name="Pisabarro A.G."/>
            <person name="Walton J.D."/>
            <person name="Blanchette R.A."/>
            <person name="Henrissat B."/>
            <person name="Martin F."/>
            <person name="Cullen D."/>
            <person name="Hibbett D.S."/>
            <person name="Grigoriev I.V."/>
        </authorList>
    </citation>
    <scope>NUCLEOTIDE SEQUENCE [LARGE SCALE GENOMIC DNA]</scope>
    <source>
        <strain evidence="4">CBS 339.88</strain>
    </source>
</reference>
<accession>A0A067SVM5</accession>
<evidence type="ECO:0000313" key="4">
    <source>
        <dbReference type="Proteomes" id="UP000027222"/>
    </source>
</evidence>
<dbReference type="Proteomes" id="UP000027222">
    <property type="component" value="Unassembled WGS sequence"/>
</dbReference>
<proteinExistence type="predicted"/>
<sequence length="767" mass="87257">MPLSERRLAAGENPMDWESESDNDEEPIEVLPLLPIPLSLAKPNDNLCDTCKALELTPSRFAVLPDVNDAKNNKASEDNIKLGFAKDVKERSHTCPLCRLVLKALAHGDLPDVEDGEPIQVTISWNTDGPKQNRKSTLNRVRCLRPRSTSKNLSKTISPEITLLANDAPTPSKSLFSRVIGDQIDFSMVRNWLAICKTAHGDFCDQSEMLDHDVNDPATEIPTFRLIDVVDNCVVHAPYHSKYVALSYVWGNIDISTVLRLLKSNLADLEKPGSLLQEGYYEKIPVTIRDAIQVVRELHLRYLWTDSLCIVQDDDDEQGSKYDAMAKMDFIYGAAHLTIVAATGNDANTGLPGVREGTRGVPQSTEEIAPGFRLALRSRHQDCIPHTIYSSRGWTYQEQMFSTRKLTFIGGQVMYSCWRTNGWREDVVTEDQHHENRDHFTDSDSQEKARDDIGRFEGLISAYSGRSLTFQSDIYNAFAGMAHYFKTNLEANLCHGIPDKFFDWFLLWKPQDSQTRRKDAPSWSWSGWQGASSTNISSWLGRSIIESRYALRTSTWVIWYQRKAHDSTECVLVWTPKSDPASPPRSPRNFYGSQIEDDRFLFDCTVTAPTPMTLTSAPTYIKDSYHPNPGSGFLQFWTVSAMFRIAKPTYKNKEPKPTNGYPRVGIFGEKTREVGFIFVHPRWRKKHVPGIHEFILICEGGDKAKKGHKDDDDDDDDDDKQPKWRYMVMLIEWHDGWAERVALGWIKRRFLKQALNGGPVWKEIILG</sequence>
<evidence type="ECO:0000259" key="2">
    <source>
        <dbReference type="Pfam" id="PF06985"/>
    </source>
</evidence>
<evidence type="ECO:0000256" key="1">
    <source>
        <dbReference type="SAM" id="MobiDB-lite"/>
    </source>
</evidence>
<feature type="domain" description="Heterokaryon incompatibility" evidence="2">
    <location>
        <begin position="243"/>
        <end position="398"/>
    </location>
</feature>
<dbReference type="PANTHER" id="PTHR33112">
    <property type="entry name" value="DOMAIN PROTEIN, PUTATIVE-RELATED"/>
    <property type="match status" value="1"/>
</dbReference>
<organism evidence="3 4">
    <name type="scientific">Galerina marginata (strain CBS 339.88)</name>
    <dbReference type="NCBI Taxonomy" id="685588"/>
    <lineage>
        <taxon>Eukaryota</taxon>
        <taxon>Fungi</taxon>
        <taxon>Dikarya</taxon>
        <taxon>Basidiomycota</taxon>
        <taxon>Agaricomycotina</taxon>
        <taxon>Agaricomycetes</taxon>
        <taxon>Agaricomycetidae</taxon>
        <taxon>Agaricales</taxon>
        <taxon>Agaricineae</taxon>
        <taxon>Strophariaceae</taxon>
        <taxon>Galerina</taxon>
    </lineage>
</organism>